<dbReference type="RefSeq" id="WP_146782248.1">
    <property type="nucleotide sequence ID" value="NZ_BAABIO010000006.1"/>
</dbReference>
<dbReference type="KEGG" id="fgg:FSB75_02480"/>
<accession>A0A5B8UE83</accession>
<name>A0A5B8UE83_9BACT</name>
<dbReference type="Pfam" id="PF05016">
    <property type="entry name" value="ParE_toxin"/>
    <property type="match status" value="1"/>
</dbReference>
<keyword evidence="1" id="KW-1277">Toxin-antitoxin system</keyword>
<evidence type="ECO:0000256" key="1">
    <source>
        <dbReference type="ARBA" id="ARBA00022649"/>
    </source>
</evidence>
<dbReference type="InterPro" id="IPR007712">
    <property type="entry name" value="RelE/ParE_toxin"/>
</dbReference>
<dbReference type="InterPro" id="IPR035093">
    <property type="entry name" value="RelE/ParE_toxin_dom_sf"/>
</dbReference>
<gene>
    <name evidence="2" type="ORF">FSB75_02480</name>
</gene>
<reference evidence="2 3" key="1">
    <citation type="journal article" date="2015" name="Int. J. Syst. Evol. Microbiol.">
        <title>Flavisolibacter ginsenosidimutans sp. nov., with ginsenoside-converting activity isolated from soil used for cultivating ginseng.</title>
        <authorList>
            <person name="Zhao Y."/>
            <person name="Liu Q."/>
            <person name="Kang M.S."/>
            <person name="Jin F."/>
            <person name="Yu H."/>
            <person name="Im W.T."/>
        </authorList>
    </citation>
    <scope>NUCLEOTIDE SEQUENCE [LARGE SCALE GENOMIC DNA]</scope>
    <source>
        <strain evidence="2 3">Gsoil 636</strain>
    </source>
</reference>
<keyword evidence="3" id="KW-1185">Reference proteome</keyword>
<dbReference type="AlphaFoldDB" id="A0A5B8UE83"/>
<dbReference type="EMBL" id="CP042433">
    <property type="protein sequence ID" value="QEC54813.1"/>
    <property type="molecule type" value="Genomic_DNA"/>
</dbReference>
<sequence length="102" mass="12482">MVFEIKWTERSVISYGKNIEYLRTRWSEKVVEKFENGVKRRLQALESHPYLGRPRSQNSIHIRRTIINKRILLIYQVKPNKRRIDLLVFWNTYLNPKKLKLK</sequence>
<dbReference type="Gene3D" id="3.30.2310.20">
    <property type="entry name" value="RelE-like"/>
    <property type="match status" value="1"/>
</dbReference>
<proteinExistence type="predicted"/>
<dbReference type="OrthoDB" id="1098070at2"/>
<dbReference type="Proteomes" id="UP000321204">
    <property type="component" value="Chromosome"/>
</dbReference>
<organism evidence="2 3">
    <name type="scientific">Flavisolibacter ginsenosidimutans</name>
    <dbReference type="NCBI Taxonomy" id="661481"/>
    <lineage>
        <taxon>Bacteria</taxon>
        <taxon>Pseudomonadati</taxon>
        <taxon>Bacteroidota</taxon>
        <taxon>Chitinophagia</taxon>
        <taxon>Chitinophagales</taxon>
        <taxon>Chitinophagaceae</taxon>
        <taxon>Flavisolibacter</taxon>
    </lineage>
</organism>
<evidence type="ECO:0008006" key="4">
    <source>
        <dbReference type="Google" id="ProtNLM"/>
    </source>
</evidence>
<evidence type="ECO:0000313" key="3">
    <source>
        <dbReference type="Proteomes" id="UP000321204"/>
    </source>
</evidence>
<evidence type="ECO:0000313" key="2">
    <source>
        <dbReference type="EMBL" id="QEC54813.1"/>
    </source>
</evidence>
<protein>
    <recommendedName>
        <fullName evidence="4">Type II toxin-antitoxin system RelE/ParE family toxin</fullName>
    </recommendedName>
</protein>